<dbReference type="AlphaFoldDB" id="A0A9P1MDH5"/>
<comment type="catalytic activity">
    <reaction evidence="1">
        <text>Random endo-hydrolysis of N-acetyl-beta-D-glucosaminide (1-&gt;4)-beta-linkages in chitin and chitodextrins.</text>
        <dbReference type="EC" id="3.2.1.14"/>
    </reaction>
</comment>
<keyword evidence="10 18" id="KW-1015">Disulfide bond</keyword>
<feature type="signal peptide" evidence="20">
    <location>
        <begin position="1"/>
        <end position="19"/>
    </location>
</feature>
<keyword evidence="7 20" id="KW-0732">Signal</keyword>
<dbReference type="PANTHER" id="PTHR10963">
    <property type="entry name" value="GLYCOSYL HYDROLASE-RELATED"/>
    <property type="match status" value="1"/>
</dbReference>
<evidence type="ECO:0000256" key="19">
    <source>
        <dbReference type="SAM" id="MobiDB-lite"/>
    </source>
</evidence>
<evidence type="ECO:0000259" key="21">
    <source>
        <dbReference type="PROSITE" id="PS51762"/>
    </source>
</evidence>
<keyword evidence="4" id="KW-0336">GPI-anchor</keyword>
<keyword evidence="23" id="KW-1185">Reference proteome</keyword>
<dbReference type="EMBL" id="CALLCH030000020">
    <property type="protein sequence ID" value="CAI4219444.1"/>
    <property type="molecule type" value="Genomic_DNA"/>
</dbReference>
<dbReference type="GO" id="GO:0009277">
    <property type="term" value="C:fungal-type cell wall"/>
    <property type="evidence" value="ECO:0007669"/>
    <property type="project" value="TreeGrafter"/>
</dbReference>
<evidence type="ECO:0000256" key="2">
    <source>
        <dbReference type="ARBA" id="ARBA00004196"/>
    </source>
</evidence>
<evidence type="ECO:0000256" key="13">
    <source>
        <dbReference type="ARBA" id="ARBA00023295"/>
    </source>
</evidence>
<evidence type="ECO:0000256" key="5">
    <source>
        <dbReference type="ARBA" id="ARBA00022676"/>
    </source>
</evidence>
<evidence type="ECO:0000256" key="15">
    <source>
        <dbReference type="ARBA" id="ARBA00038074"/>
    </source>
</evidence>
<comment type="subcellular location">
    <subcellularLocation>
        <location evidence="2">Cell envelope</location>
    </subcellularLocation>
    <subcellularLocation>
        <location evidence="3">Membrane</location>
        <topology evidence="3">Lipid-anchor</topology>
        <topology evidence="3">GPI-anchor</topology>
    </subcellularLocation>
</comment>
<gene>
    <name evidence="22" type="ORF">PPNO1_LOCUS9005</name>
</gene>
<feature type="chain" id="PRO_5040366037" description="Crh-like protein" evidence="20">
    <location>
        <begin position="20"/>
        <end position="368"/>
    </location>
</feature>
<evidence type="ECO:0000256" key="14">
    <source>
        <dbReference type="ARBA" id="ARBA00023316"/>
    </source>
</evidence>
<dbReference type="Gene3D" id="2.60.120.200">
    <property type="match status" value="1"/>
</dbReference>
<evidence type="ECO:0000256" key="12">
    <source>
        <dbReference type="ARBA" id="ARBA00023288"/>
    </source>
</evidence>
<dbReference type="GO" id="GO:0005975">
    <property type="term" value="P:carbohydrate metabolic process"/>
    <property type="evidence" value="ECO:0007669"/>
    <property type="project" value="InterPro"/>
</dbReference>
<organism evidence="22 23">
    <name type="scientific">Parascedosporium putredinis</name>
    <dbReference type="NCBI Taxonomy" id="1442378"/>
    <lineage>
        <taxon>Eukaryota</taxon>
        <taxon>Fungi</taxon>
        <taxon>Dikarya</taxon>
        <taxon>Ascomycota</taxon>
        <taxon>Pezizomycotina</taxon>
        <taxon>Sordariomycetes</taxon>
        <taxon>Hypocreomycetidae</taxon>
        <taxon>Microascales</taxon>
        <taxon>Microascaceae</taxon>
        <taxon>Parascedosporium</taxon>
    </lineage>
</organism>
<accession>A0A9P1MDH5</accession>
<feature type="disulfide bond" evidence="18">
    <location>
        <begin position="25"/>
        <end position="32"/>
    </location>
</feature>
<evidence type="ECO:0000256" key="17">
    <source>
        <dbReference type="PIRSR" id="PIRSR037299-1"/>
    </source>
</evidence>
<keyword evidence="13" id="KW-0326">Glycosidase</keyword>
<name>A0A9P1MDH5_9PEZI</name>
<keyword evidence="12" id="KW-0449">Lipoprotein</keyword>
<evidence type="ECO:0000256" key="10">
    <source>
        <dbReference type="ARBA" id="ARBA00023157"/>
    </source>
</evidence>
<dbReference type="Pfam" id="PF00722">
    <property type="entry name" value="Glyco_hydro_16"/>
    <property type="match status" value="1"/>
</dbReference>
<feature type="domain" description="GH16" evidence="21">
    <location>
        <begin position="15"/>
        <end position="230"/>
    </location>
</feature>
<evidence type="ECO:0000256" key="20">
    <source>
        <dbReference type="SAM" id="SignalP"/>
    </source>
</evidence>
<dbReference type="EC" id="3.2.-.-" evidence="16"/>
<dbReference type="InterPro" id="IPR000757">
    <property type="entry name" value="Beta-glucanase-like"/>
</dbReference>
<keyword evidence="11" id="KW-0325">Glycoprotein</keyword>
<dbReference type="InterPro" id="IPR050546">
    <property type="entry name" value="Glycosyl_Hydrlase_16"/>
</dbReference>
<keyword evidence="6" id="KW-0808">Transferase</keyword>
<evidence type="ECO:0000313" key="23">
    <source>
        <dbReference type="Proteomes" id="UP000838763"/>
    </source>
</evidence>
<sequence>MRASAISGALLALASLVSAQTYTDCDPTKKTCPADLAIGGDYTIDFTKGKNSFFSLAAGTTLTYDKSKGAVFSIANEKQAPTISSLGYIFFGKLEVELVAAPGAGIVTSIVLQSDCLDEIDWEWLGGKPDEVQTNYFAKGDTSTYDRGGVHAVSASTSTFHTYTIEWTADALTWSIDGNAVRTLTYADAKGGKEYPQTPMQVKLGTWVAGRSDAPKGTVDWSGGYANFDNGPSLSYYKRVVVQDYMGGNKAAKSYIYSDRSGTWQSITVDTEGEGLQDKGVDNGDEDNKSSTASRPSSSTATKNSTSTAEPTSSSTGSSDATTTDGADADADADAQETGAPDSGASVMKSLTVAGAVLSGIAVFANLL</sequence>
<dbReference type="InterPro" id="IPR013320">
    <property type="entry name" value="ConA-like_dom_sf"/>
</dbReference>
<evidence type="ECO:0000256" key="7">
    <source>
        <dbReference type="ARBA" id="ARBA00022729"/>
    </source>
</evidence>
<evidence type="ECO:0000256" key="1">
    <source>
        <dbReference type="ARBA" id="ARBA00000822"/>
    </source>
</evidence>
<dbReference type="Proteomes" id="UP000838763">
    <property type="component" value="Unassembled WGS sequence"/>
</dbReference>
<evidence type="ECO:0000256" key="9">
    <source>
        <dbReference type="ARBA" id="ARBA00023136"/>
    </source>
</evidence>
<feature type="active site" description="Nucleophile" evidence="17">
    <location>
        <position position="119"/>
    </location>
</feature>
<dbReference type="CDD" id="cd02183">
    <property type="entry name" value="GH16_fungal_CRH1_transglycosylase"/>
    <property type="match status" value="1"/>
</dbReference>
<dbReference type="PIRSF" id="PIRSF037299">
    <property type="entry name" value="Glycosidase_CRH1_prd"/>
    <property type="match status" value="1"/>
</dbReference>
<keyword evidence="14" id="KW-0961">Cell wall biogenesis/degradation</keyword>
<feature type="compositionally biased region" description="Low complexity" evidence="19">
    <location>
        <begin position="290"/>
        <end position="326"/>
    </location>
</feature>
<feature type="compositionally biased region" description="Basic and acidic residues" evidence="19">
    <location>
        <begin position="276"/>
        <end position="289"/>
    </location>
</feature>
<comment type="similarity">
    <text evidence="15">Belongs to the glycosyl hydrolase 16 family. CRH1 subfamily.</text>
</comment>
<evidence type="ECO:0000256" key="16">
    <source>
        <dbReference type="PIRNR" id="PIRNR037299"/>
    </source>
</evidence>
<dbReference type="GO" id="GO:0031505">
    <property type="term" value="P:fungal-type cell wall organization"/>
    <property type="evidence" value="ECO:0007669"/>
    <property type="project" value="TreeGrafter"/>
</dbReference>
<keyword evidence="9 16" id="KW-0472">Membrane</keyword>
<keyword evidence="5" id="KW-0328">Glycosyltransferase</keyword>
<feature type="active site" description="Proton donor" evidence="17">
    <location>
        <position position="123"/>
    </location>
</feature>
<dbReference type="GO" id="GO:0016757">
    <property type="term" value="F:glycosyltransferase activity"/>
    <property type="evidence" value="ECO:0007669"/>
    <property type="project" value="UniProtKB-KW"/>
</dbReference>
<proteinExistence type="inferred from homology"/>
<evidence type="ECO:0000256" key="6">
    <source>
        <dbReference type="ARBA" id="ARBA00022679"/>
    </source>
</evidence>
<comment type="caution">
    <text evidence="22">The sequence shown here is derived from an EMBL/GenBank/DDBJ whole genome shotgun (WGS) entry which is preliminary data.</text>
</comment>
<protein>
    <recommendedName>
        <fullName evidence="16">Crh-like protein</fullName>
        <ecNumber evidence="16">3.2.-.-</ecNumber>
    </recommendedName>
</protein>
<dbReference type="GO" id="GO:0098552">
    <property type="term" value="C:side of membrane"/>
    <property type="evidence" value="ECO:0007669"/>
    <property type="project" value="UniProtKB-KW"/>
</dbReference>
<evidence type="ECO:0000256" key="11">
    <source>
        <dbReference type="ARBA" id="ARBA00023180"/>
    </source>
</evidence>
<dbReference type="InterPro" id="IPR017168">
    <property type="entry name" value="CHR-like"/>
</dbReference>
<keyword evidence="8 16" id="KW-0378">Hydrolase</keyword>
<evidence type="ECO:0000256" key="8">
    <source>
        <dbReference type="ARBA" id="ARBA00022801"/>
    </source>
</evidence>
<evidence type="ECO:0000313" key="22">
    <source>
        <dbReference type="EMBL" id="CAI4219444.1"/>
    </source>
</evidence>
<reference evidence="22" key="1">
    <citation type="submission" date="2022-11" db="EMBL/GenBank/DDBJ databases">
        <authorList>
            <person name="Scott C."/>
            <person name="Bruce N."/>
        </authorList>
    </citation>
    <scope>NUCLEOTIDE SEQUENCE</scope>
</reference>
<evidence type="ECO:0000256" key="4">
    <source>
        <dbReference type="ARBA" id="ARBA00022622"/>
    </source>
</evidence>
<dbReference type="GO" id="GO:0008843">
    <property type="term" value="F:endochitinase activity"/>
    <property type="evidence" value="ECO:0007669"/>
    <property type="project" value="UniProtKB-EC"/>
</dbReference>
<dbReference type="PROSITE" id="PS51762">
    <property type="entry name" value="GH16_2"/>
    <property type="match status" value="1"/>
</dbReference>
<evidence type="ECO:0000256" key="18">
    <source>
        <dbReference type="PIRSR" id="PIRSR037299-2"/>
    </source>
</evidence>
<dbReference type="SUPFAM" id="SSF49899">
    <property type="entry name" value="Concanavalin A-like lectins/glucanases"/>
    <property type="match status" value="1"/>
</dbReference>
<feature type="region of interest" description="Disordered" evidence="19">
    <location>
        <begin position="271"/>
        <end position="345"/>
    </location>
</feature>
<dbReference type="OrthoDB" id="4781at2759"/>
<dbReference type="PANTHER" id="PTHR10963:SF68">
    <property type="entry name" value="GLYCOSIDASE CRH1-RELATED"/>
    <property type="match status" value="1"/>
</dbReference>
<evidence type="ECO:0000256" key="3">
    <source>
        <dbReference type="ARBA" id="ARBA00004589"/>
    </source>
</evidence>